<proteinExistence type="predicted"/>
<dbReference type="InterPro" id="IPR049625">
    <property type="entry name" value="Glyco_transf_61_cat"/>
</dbReference>
<sequence length="779" mass="87755">MNKRVIFHVGPPKTGSSAIQQFLHQHRQPLLASGVLYPAHSVDENGISSGNAREICAPDPEGRLILDHKKLTNVLNAFEKNPQAHILLFSSESFFRIIDDIIKAVPNAEIICFLRNPVEFQLSIYNQSVKRHGNQKPFTPGKRLNLGQWESILKTANQLDAHQLHCFAYKNLGEKGNVITDVVGVLGLQDQLSVSDSSVNVSYSFAALELKRWLNQFPISALQGELDAYLQAASAGAGRYRLLDDETLAAYKQQLANVTAKFQRLLPEQDWQLVTEALNNVAALPYYQQGVHESDMAGLVCQLRQDKPMLFRALSVIVESAEQPDYNVSLKSLFKLGRGARWLVALPIFAKRMLGEIRQKLNVSVHNLQLQPPESLNNAVKVSNADIIPQLSGSTPARVRGGVRAQQLPEYAHQFRHQQITLQQTPPVCVTETDVLAEQPEINRLNKGHYYYGGPAFSNFGHFIAESIHRLAALPGAKQQANISKVLILPQLRRRLRKLTKPLLPPNFYDILEYLGVDKSQVVLVDKPQRVENLWVAPQQSLFRTRSQISADYRQFLLQCERRAGIVPDKQLPAKIYVSRTPFLLRGSFAGERYVEQFFARQGYTIFRPEEYALREQLGYYKSAREIVLAEGAALHVMELLGDIPARITVLQRQSNSDYLFGPLLEARCKNVNFFATLKVLPSLFVVKGHKSAAHGSALSVLHAEALRKHLVQRLGLDGFDVDEFLATVQQDIAAYLHAYANILRANEEIKQLPDEFIKKVKELEPDYVGDMPANWHRE</sequence>
<dbReference type="Proteomes" id="UP001595477">
    <property type="component" value="Unassembled WGS sequence"/>
</dbReference>
<dbReference type="InterPro" id="IPR027417">
    <property type="entry name" value="P-loop_NTPase"/>
</dbReference>
<protein>
    <submittedName>
        <fullName evidence="2">Sulfotransferase</fullName>
    </submittedName>
</protein>
<dbReference type="RefSeq" id="WP_123324103.1">
    <property type="nucleotide sequence ID" value="NZ_JBHRSX010000100.1"/>
</dbReference>
<reference evidence="3" key="1">
    <citation type="journal article" date="2019" name="Int. J. Syst. Evol. Microbiol.">
        <title>The Global Catalogue of Microorganisms (GCM) 10K type strain sequencing project: providing services to taxonomists for standard genome sequencing and annotation.</title>
        <authorList>
            <consortium name="The Broad Institute Genomics Platform"/>
            <consortium name="The Broad Institute Genome Sequencing Center for Infectious Disease"/>
            <person name="Wu L."/>
            <person name="Ma J."/>
        </authorList>
    </citation>
    <scope>NUCLEOTIDE SEQUENCE [LARGE SCALE GENOMIC DNA]</scope>
    <source>
        <strain evidence="3">KCTC 52449</strain>
    </source>
</reference>
<dbReference type="EMBL" id="JBHRSX010000100">
    <property type="protein sequence ID" value="MFC3204098.1"/>
    <property type="molecule type" value="Genomic_DNA"/>
</dbReference>
<dbReference type="Pfam" id="PF04577">
    <property type="entry name" value="Glyco_transf_61"/>
    <property type="match status" value="1"/>
</dbReference>
<comment type="caution">
    <text evidence="2">The sequence shown here is derived from an EMBL/GenBank/DDBJ whole genome shotgun (WGS) entry which is preliminary data.</text>
</comment>
<feature type="domain" description="Glycosyltransferase 61 catalytic" evidence="1">
    <location>
        <begin position="460"/>
        <end position="636"/>
    </location>
</feature>
<evidence type="ECO:0000313" key="2">
    <source>
        <dbReference type="EMBL" id="MFC3204098.1"/>
    </source>
</evidence>
<dbReference type="Pfam" id="PF13469">
    <property type="entry name" value="Sulfotransfer_3"/>
    <property type="match status" value="1"/>
</dbReference>
<gene>
    <name evidence="2" type="ORF">ACFOEW_20015</name>
</gene>
<organism evidence="2 3">
    <name type="scientific">Alteromonas oceani</name>
    <dbReference type="NCBI Taxonomy" id="2071609"/>
    <lineage>
        <taxon>Bacteria</taxon>
        <taxon>Pseudomonadati</taxon>
        <taxon>Pseudomonadota</taxon>
        <taxon>Gammaproteobacteria</taxon>
        <taxon>Alteromonadales</taxon>
        <taxon>Alteromonadaceae</taxon>
        <taxon>Alteromonas/Salinimonas group</taxon>
        <taxon>Alteromonas</taxon>
    </lineage>
</organism>
<keyword evidence="3" id="KW-1185">Reference proteome</keyword>
<accession>A0ABV7K6A0</accession>
<evidence type="ECO:0000313" key="3">
    <source>
        <dbReference type="Proteomes" id="UP001595477"/>
    </source>
</evidence>
<dbReference type="SUPFAM" id="SSF52540">
    <property type="entry name" value="P-loop containing nucleoside triphosphate hydrolases"/>
    <property type="match status" value="1"/>
</dbReference>
<name>A0ABV7K6A0_9ALTE</name>
<evidence type="ECO:0000259" key="1">
    <source>
        <dbReference type="Pfam" id="PF04577"/>
    </source>
</evidence>
<dbReference type="Gene3D" id="3.40.50.300">
    <property type="entry name" value="P-loop containing nucleotide triphosphate hydrolases"/>
    <property type="match status" value="1"/>
</dbReference>